<organism evidence="2 3">
    <name type="scientific">Paraburkholderia terricola</name>
    <dbReference type="NCBI Taxonomy" id="169427"/>
    <lineage>
        <taxon>Bacteria</taxon>
        <taxon>Pseudomonadati</taxon>
        <taxon>Pseudomonadota</taxon>
        <taxon>Betaproteobacteria</taxon>
        <taxon>Burkholderiales</taxon>
        <taxon>Burkholderiaceae</taxon>
        <taxon>Paraburkholderia</taxon>
    </lineage>
</organism>
<evidence type="ECO:0000256" key="1">
    <source>
        <dbReference type="SAM" id="MobiDB-lite"/>
    </source>
</evidence>
<proteinExistence type="predicted"/>
<name>A0ABU1M3F2_9BURK</name>
<dbReference type="EMBL" id="JAVDRP010000041">
    <property type="protein sequence ID" value="MDR6413240.1"/>
    <property type="molecule type" value="Genomic_DNA"/>
</dbReference>
<sequence length="139" mass="15373">MKTRLPHPSAGDMPTDFPDADADADADALAALRAWYEGASSRDAAGRYLRDRLGQGQSARGVIGQKRRQLALYARCRQRADLATLFECPAHKRRHHARATAQAVETLRTLPLPTPQIGDDCRNALSVPCTRRASVRWLI</sequence>
<dbReference type="Proteomes" id="UP001264340">
    <property type="component" value="Unassembled WGS sequence"/>
</dbReference>
<keyword evidence="3" id="KW-1185">Reference proteome</keyword>
<evidence type="ECO:0000313" key="2">
    <source>
        <dbReference type="EMBL" id="MDR6413240.1"/>
    </source>
</evidence>
<feature type="region of interest" description="Disordered" evidence="1">
    <location>
        <begin position="1"/>
        <end position="21"/>
    </location>
</feature>
<protein>
    <submittedName>
        <fullName evidence="2">Uncharacterized protein</fullName>
    </submittedName>
</protein>
<comment type="caution">
    <text evidence="2">The sequence shown here is derived from an EMBL/GenBank/DDBJ whole genome shotgun (WGS) entry which is preliminary data.</text>
</comment>
<gene>
    <name evidence="2" type="ORF">J2804_006678</name>
</gene>
<evidence type="ECO:0000313" key="3">
    <source>
        <dbReference type="Proteomes" id="UP001264340"/>
    </source>
</evidence>
<accession>A0ABU1M3F2</accession>
<reference evidence="2 3" key="1">
    <citation type="submission" date="2023-07" db="EMBL/GenBank/DDBJ databases">
        <title>Sorghum-associated microbial communities from plants grown in Nebraska, USA.</title>
        <authorList>
            <person name="Schachtman D."/>
        </authorList>
    </citation>
    <scope>NUCLEOTIDE SEQUENCE [LARGE SCALE GENOMIC DNA]</scope>
    <source>
        <strain evidence="2 3">DS1316</strain>
    </source>
</reference>